<dbReference type="InterPro" id="IPR030678">
    <property type="entry name" value="Peptide/Ni-bd"/>
</dbReference>
<dbReference type="CDD" id="cd08497">
    <property type="entry name" value="MbnE-like"/>
    <property type="match status" value="1"/>
</dbReference>
<dbReference type="Pfam" id="PF00496">
    <property type="entry name" value="SBP_bac_5"/>
    <property type="match status" value="1"/>
</dbReference>
<comment type="subcellular location">
    <subcellularLocation>
        <location evidence="1">Periplasm</location>
    </subcellularLocation>
</comment>
<dbReference type="GO" id="GO:1904680">
    <property type="term" value="F:peptide transmembrane transporter activity"/>
    <property type="evidence" value="ECO:0007669"/>
    <property type="project" value="TreeGrafter"/>
</dbReference>
<protein>
    <submittedName>
        <fullName evidence="5">Microcin C transport system substrate-binding protein</fullName>
    </submittedName>
</protein>
<name>A0A1M7CGC2_9RHOB</name>
<evidence type="ECO:0000313" key="5">
    <source>
        <dbReference type="EMBL" id="SHL66302.1"/>
    </source>
</evidence>
<keyword evidence="6" id="KW-1185">Reference proteome</keyword>
<dbReference type="STRING" id="337701.SAMN05444398_104228"/>
<dbReference type="Gene3D" id="3.10.105.10">
    <property type="entry name" value="Dipeptide-binding Protein, Domain 3"/>
    <property type="match status" value="1"/>
</dbReference>
<evidence type="ECO:0000256" key="3">
    <source>
        <dbReference type="ARBA" id="ARBA00022729"/>
    </source>
</evidence>
<dbReference type="InterPro" id="IPR039424">
    <property type="entry name" value="SBP_5"/>
</dbReference>
<evidence type="ECO:0000259" key="4">
    <source>
        <dbReference type="Pfam" id="PF00496"/>
    </source>
</evidence>
<feature type="domain" description="Solute-binding protein family 5" evidence="4">
    <location>
        <begin position="131"/>
        <end position="546"/>
    </location>
</feature>
<dbReference type="GO" id="GO:0043190">
    <property type="term" value="C:ATP-binding cassette (ABC) transporter complex"/>
    <property type="evidence" value="ECO:0007669"/>
    <property type="project" value="InterPro"/>
</dbReference>
<dbReference type="PANTHER" id="PTHR30290">
    <property type="entry name" value="PERIPLASMIC BINDING COMPONENT OF ABC TRANSPORTER"/>
    <property type="match status" value="1"/>
</dbReference>
<accession>A0A1M7CGC2</accession>
<evidence type="ECO:0000313" key="6">
    <source>
        <dbReference type="Proteomes" id="UP000183974"/>
    </source>
</evidence>
<dbReference type="GO" id="GO:0015833">
    <property type="term" value="P:peptide transport"/>
    <property type="evidence" value="ECO:0007669"/>
    <property type="project" value="TreeGrafter"/>
</dbReference>
<dbReference type="PANTHER" id="PTHR30290:SF64">
    <property type="entry name" value="ABC TRANSPORTER PERIPLASMIC BINDING PROTEIN"/>
    <property type="match status" value="1"/>
</dbReference>
<dbReference type="SUPFAM" id="SSF53850">
    <property type="entry name" value="Periplasmic binding protein-like II"/>
    <property type="match status" value="1"/>
</dbReference>
<proteinExistence type="inferred from homology"/>
<dbReference type="EMBL" id="FRBR01000004">
    <property type="protein sequence ID" value="SHL66302.1"/>
    <property type="molecule type" value="Genomic_DNA"/>
</dbReference>
<gene>
    <name evidence="5" type="ORF">SAMN05444398_104228</name>
</gene>
<dbReference type="OrthoDB" id="9803988at2"/>
<dbReference type="Proteomes" id="UP000183974">
    <property type="component" value="Unassembled WGS sequence"/>
</dbReference>
<evidence type="ECO:0000256" key="1">
    <source>
        <dbReference type="ARBA" id="ARBA00004418"/>
    </source>
</evidence>
<dbReference type="GO" id="GO:0042884">
    <property type="term" value="P:microcin transport"/>
    <property type="evidence" value="ECO:0007669"/>
    <property type="project" value="TreeGrafter"/>
</dbReference>
<evidence type="ECO:0000256" key="2">
    <source>
        <dbReference type="ARBA" id="ARBA00005695"/>
    </source>
</evidence>
<keyword evidence="3" id="KW-0732">Signal</keyword>
<dbReference type="InterPro" id="IPR000914">
    <property type="entry name" value="SBP_5_dom"/>
</dbReference>
<sequence>MIRQRNRAVARTSPLSIPHRAMAVLMGLAIGAVIAHAALADEGEGEVIRSHGYSYYGDLSYPADYEHFNYVNPDAPKGGEISIYAPGTFDSMNPYSRKGRAGQLSWMVYESLLGDMPSGGGASPADAYGEMYGLLAESLEYDEGKTWVIFHMRPEARFADGTPVTAHDVVFSHNLFLEQGLPSYAQAVSRRVTGAEALDDHTVKFTFATGISRRSLIDQVGSTPVFPRKWYEDTGARLDESRLEAAPGSGPYQVASYDVNRRIVYRRNPEYWGRDLPINQGRHNFDTIRIEYFADDNAAFEAFKAGEYTFRWEGNSKTWATGYDFPAANRGQVRLEELPDGTPPEPNGIVFNLGREVLQDKRVRQAIALAYNFEWTNESLQYGLFKQRHSFVQDTPLEAKGVPEGAELELLKSLGDVVPPDMLSEPAVMAHSSATDRLNDRRNLRRAMKLLDEAGWTVGNDGKRRNAQGELLSIDFPIASSGSATLGAVVDSFVSNLKLMGIDASFEKVDPSQYTLRSRDRDYDLVFDGYTSFLGAGTGLMQRYGSTEAEFSLFNPAGLASPMVDAIIDAALNAETSEEEETALIALDRALRHEFFMVPVWYNDSYWVAYWDMYEHPETLPPYALGVLDFWWFNADKAEALKASGALR</sequence>
<dbReference type="PIRSF" id="PIRSF002741">
    <property type="entry name" value="MppA"/>
    <property type="match status" value="1"/>
</dbReference>
<dbReference type="Gene3D" id="3.40.190.10">
    <property type="entry name" value="Periplasmic binding protein-like II"/>
    <property type="match status" value="1"/>
</dbReference>
<dbReference type="GO" id="GO:0030288">
    <property type="term" value="C:outer membrane-bounded periplasmic space"/>
    <property type="evidence" value="ECO:0007669"/>
    <property type="project" value="TreeGrafter"/>
</dbReference>
<dbReference type="AlphaFoldDB" id="A0A1M7CGC2"/>
<dbReference type="RefSeq" id="WP_084729061.1">
    <property type="nucleotide sequence ID" value="NZ_BMLR01000004.1"/>
</dbReference>
<organism evidence="5 6">
    <name type="scientific">Roseovarius pacificus</name>
    <dbReference type="NCBI Taxonomy" id="337701"/>
    <lineage>
        <taxon>Bacteria</taxon>
        <taxon>Pseudomonadati</taxon>
        <taxon>Pseudomonadota</taxon>
        <taxon>Alphaproteobacteria</taxon>
        <taxon>Rhodobacterales</taxon>
        <taxon>Roseobacteraceae</taxon>
        <taxon>Roseovarius</taxon>
    </lineage>
</organism>
<reference evidence="5 6" key="1">
    <citation type="submission" date="2016-11" db="EMBL/GenBank/DDBJ databases">
        <authorList>
            <person name="Jaros S."/>
            <person name="Januszkiewicz K."/>
            <person name="Wedrychowicz H."/>
        </authorList>
    </citation>
    <scope>NUCLEOTIDE SEQUENCE [LARGE SCALE GENOMIC DNA]</scope>
    <source>
        <strain evidence="5 6">DSM 29589</strain>
    </source>
</reference>
<comment type="similarity">
    <text evidence="2">Belongs to the bacterial solute-binding protein 5 family.</text>
</comment>